<dbReference type="EMBL" id="BAAAFZ010000050">
    <property type="protein sequence ID" value="GAA0590995.1"/>
    <property type="molecule type" value="Genomic_DNA"/>
</dbReference>
<evidence type="ECO:0000256" key="1">
    <source>
        <dbReference type="SAM" id="MobiDB-lite"/>
    </source>
</evidence>
<keyword evidence="3" id="KW-1185">Reference proteome</keyword>
<proteinExistence type="predicted"/>
<protein>
    <submittedName>
        <fullName evidence="2">Uncharacterized protein</fullName>
    </submittedName>
</protein>
<organism evidence="2 3">
    <name type="scientific">Craurococcus roseus</name>
    <dbReference type="NCBI Taxonomy" id="77585"/>
    <lineage>
        <taxon>Bacteria</taxon>
        <taxon>Pseudomonadati</taxon>
        <taxon>Pseudomonadota</taxon>
        <taxon>Alphaproteobacteria</taxon>
        <taxon>Acetobacterales</taxon>
        <taxon>Acetobacteraceae</taxon>
        <taxon>Craurococcus</taxon>
    </lineage>
</organism>
<feature type="compositionally biased region" description="Low complexity" evidence="1">
    <location>
        <begin position="1"/>
        <end position="13"/>
    </location>
</feature>
<accession>A0ABN1FHQ1</accession>
<evidence type="ECO:0000313" key="3">
    <source>
        <dbReference type="Proteomes" id="UP001501588"/>
    </source>
</evidence>
<feature type="compositionally biased region" description="Low complexity" evidence="1">
    <location>
        <begin position="64"/>
        <end position="77"/>
    </location>
</feature>
<feature type="region of interest" description="Disordered" evidence="1">
    <location>
        <begin position="46"/>
        <end position="80"/>
    </location>
</feature>
<feature type="region of interest" description="Disordered" evidence="1">
    <location>
        <begin position="1"/>
        <end position="26"/>
    </location>
</feature>
<reference evidence="2 3" key="1">
    <citation type="journal article" date="2019" name="Int. J. Syst. Evol. Microbiol.">
        <title>The Global Catalogue of Microorganisms (GCM) 10K type strain sequencing project: providing services to taxonomists for standard genome sequencing and annotation.</title>
        <authorList>
            <consortium name="The Broad Institute Genomics Platform"/>
            <consortium name="The Broad Institute Genome Sequencing Center for Infectious Disease"/>
            <person name="Wu L."/>
            <person name="Ma J."/>
        </authorList>
    </citation>
    <scope>NUCLEOTIDE SEQUENCE [LARGE SCALE GENOMIC DNA]</scope>
    <source>
        <strain evidence="2 3">JCM 9933</strain>
    </source>
</reference>
<evidence type="ECO:0000313" key="2">
    <source>
        <dbReference type="EMBL" id="GAA0590995.1"/>
    </source>
</evidence>
<dbReference type="Proteomes" id="UP001501588">
    <property type="component" value="Unassembled WGS sequence"/>
</dbReference>
<name>A0ABN1FHQ1_9PROT</name>
<comment type="caution">
    <text evidence="2">The sequence shown here is derived from an EMBL/GenBank/DDBJ whole genome shotgun (WGS) entry which is preliminary data.</text>
</comment>
<sequence>MRPTGRAGAVAIGAGRGPDTDGAAGAADGLGAEFIMGVSFVAGRNGGTPMSGSRAAEAGGGAAAGAPPAGADLAEAGSAGEPSSFLRLKMPMAI</sequence>
<gene>
    <name evidence="2" type="ORF">GCM10009416_31790</name>
</gene>